<reference evidence="9 10" key="1">
    <citation type="submission" date="2016-01" db="EMBL/GenBank/DDBJ databases">
        <title>High potential of lignocellulose degradation of a new Verrucomicrobia species.</title>
        <authorList>
            <person name="Wang Y."/>
            <person name="Shi Y."/>
            <person name="Qiu Z."/>
            <person name="Liu S."/>
            <person name="Yang H."/>
        </authorList>
    </citation>
    <scope>NUCLEOTIDE SEQUENCE [LARGE SCALE GENOMIC DNA]</scope>
    <source>
        <strain evidence="9 10">TSB47</strain>
    </source>
</reference>
<dbReference type="GO" id="GO:0047828">
    <property type="term" value="F:D-lyxose ketol-isomerase activity"/>
    <property type="evidence" value="ECO:0007669"/>
    <property type="project" value="UniProtKB-EC"/>
</dbReference>
<keyword evidence="4" id="KW-0413">Isomerase</keyword>
<comment type="cofactor">
    <cofactor evidence="1">
        <name>Mn(2+)</name>
        <dbReference type="ChEBI" id="CHEBI:29035"/>
    </cofactor>
</comment>
<evidence type="ECO:0000256" key="8">
    <source>
        <dbReference type="ARBA" id="ARBA00044972"/>
    </source>
</evidence>
<comment type="similarity">
    <text evidence="7">Belongs to the D-lyxose ketol-isomerase family.</text>
</comment>
<dbReference type="Gene3D" id="2.60.120.10">
    <property type="entry name" value="Jelly Rolls"/>
    <property type="match status" value="1"/>
</dbReference>
<keyword evidence="10" id="KW-1185">Reference proteome</keyword>
<keyword evidence="3" id="KW-0464">Manganese</keyword>
<evidence type="ECO:0000256" key="7">
    <source>
        <dbReference type="ARBA" id="ARBA00044951"/>
    </source>
</evidence>
<keyword evidence="5" id="KW-0119">Carbohydrate metabolism</keyword>
<dbReference type="Proteomes" id="UP000078486">
    <property type="component" value="Unassembled WGS sequence"/>
</dbReference>
<dbReference type="EMBL" id="LRRQ01000124">
    <property type="protein sequence ID" value="OAM88753.1"/>
    <property type="molecule type" value="Genomic_DNA"/>
</dbReference>
<dbReference type="AlphaFoldDB" id="A0A178IFF1"/>
<protein>
    <recommendedName>
        <fullName evidence="8">D-lyxose ketol-isomerase</fullName>
        <ecNumber evidence="8">5.3.1.15</ecNumber>
    </recommendedName>
</protein>
<evidence type="ECO:0000256" key="1">
    <source>
        <dbReference type="ARBA" id="ARBA00001936"/>
    </source>
</evidence>
<dbReference type="GO" id="GO:0046872">
    <property type="term" value="F:metal ion binding"/>
    <property type="evidence" value="ECO:0007669"/>
    <property type="project" value="UniProtKB-KW"/>
</dbReference>
<dbReference type="InterPro" id="IPR014710">
    <property type="entry name" value="RmlC-like_jellyroll"/>
</dbReference>
<comment type="catalytic activity">
    <reaction evidence="6">
        <text>D-lyxose = D-xylulose</text>
        <dbReference type="Rhea" id="RHEA:14201"/>
        <dbReference type="ChEBI" id="CHEBI:16789"/>
        <dbReference type="ChEBI" id="CHEBI:17140"/>
        <dbReference type="EC" id="5.3.1.15"/>
    </reaction>
</comment>
<dbReference type="Pfam" id="PF07385">
    <property type="entry name" value="Lyx_isomer"/>
    <property type="match status" value="1"/>
</dbReference>
<evidence type="ECO:0000256" key="3">
    <source>
        <dbReference type="ARBA" id="ARBA00023211"/>
    </source>
</evidence>
<dbReference type="STRING" id="1184151.AW736_15575"/>
<dbReference type="InterPro" id="IPR010864">
    <property type="entry name" value="D-lyxose_isomer"/>
</dbReference>
<dbReference type="SUPFAM" id="SSF51182">
    <property type="entry name" value="RmlC-like cupins"/>
    <property type="match status" value="1"/>
</dbReference>
<accession>A0A178IFF1</accession>
<dbReference type="EC" id="5.3.1.15" evidence="8"/>
<evidence type="ECO:0000256" key="2">
    <source>
        <dbReference type="ARBA" id="ARBA00022723"/>
    </source>
</evidence>
<evidence type="ECO:0000256" key="5">
    <source>
        <dbReference type="ARBA" id="ARBA00023277"/>
    </source>
</evidence>
<evidence type="ECO:0000256" key="6">
    <source>
        <dbReference type="ARBA" id="ARBA00044907"/>
    </source>
</evidence>
<evidence type="ECO:0000256" key="4">
    <source>
        <dbReference type="ARBA" id="ARBA00023235"/>
    </source>
</evidence>
<proteinExistence type="inferred from homology"/>
<gene>
    <name evidence="9" type="ORF">AW736_15575</name>
</gene>
<organism evidence="9 10">
    <name type="scientific">Termitidicoccus mucosus</name>
    <dbReference type="NCBI Taxonomy" id="1184151"/>
    <lineage>
        <taxon>Bacteria</taxon>
        <taxon>Pseudomonadati</taxon>
        <taxon>Verrucomicrobiota</taxon>
        <taxon>Opitutia</taxon>
        <taxon>Opitutales</taxon>
        <taxon>Opitutaceae</taxon>
        <taxon>Termitidicoccus</taxon>
    </lineage>
</organism>
<dbReference type="RefSeq" id="WP_068771233.1">
    <property type="nucleotide sequence ID" value="NZ_CP109796.1"/>
</dbReference>
<evidence type="ECO:0000313" key="10">
    <source>
        <dbReference type="Proteomes" id="UP000078486"/>
    </source>
</evidence>
<evidence type="ECO:0000313" key="9">
    <source>
        <dbReference type="EMBL" id="OAM88753.1"/>
    </source>
</evidence>
<sequence>MKRSIINLAYRKALACFTRHHWALPPAPQWDITDFGLGNFDQCGLTLVNLAAEPEYCEKLMYAWRGQMAPCHTHAKKKEDIICRVGELALALHAVRPPAGTDAHTPGDAPLRLAINGVPVSIPAGRLLVLPAGHRVTLTPGIWHAFGPVSAECIIGEVSTANDDVNDNIFLDPAIGRFPGIEEDESAAIHLLSESVR</sequence>
<comment type="caution">
    <text evidence="9">The sequence shown here is derived from an EMBL/GenBank/DDBJ whole genome shotgun (WGS) entry which is preliminary data.</text>
</comment>
<name>A0A178IFF1_9BACT</name>
<dbReference type="InterPro" id="IPR011051">
    <property type="entry name" value="RmlC_Cupin_sf"/>
</dbReference>
<dbReference type="OrthoDB" id="27002at2"/>
<keyword evidence="2" id="KW-0479">Metal-binding</keyword>